<feature type="compositionally biased region" description="Pro residues" evidence="1">
    <location>
        <begin position="316"/>
        <end position="326"/>
    </location>
</feature>
<feature type="region of interest" description="Disordered" evidence="1">
    <location>
        <begin position="286"/>
        <end position="345"/>
    </location>
</feature>
<evidence type="ECO:0000313" key="2">
    <source>
        <dbReference type="EMBL" id="KAG7527170.1"/>
    </source>
</evidence>
<accession>A0A8K0NMB4</accession>
<dbReference type="AlphaFoldDB" id="A0A8K0NMB4"/>
<reference evidence="2" key="1">
    <citation type="submission" date="2020-04" db="EMBL/GenBank/DDBJ databases">
        <title>Analysis of mating type loci in Filobasidium floriforme.</title>
        <authorList>
            <person name="Nowrousian M."/>
        </authorList>
    </citation>
    <scope>NUCLEOTIDE SEQUENCE</scope>
    <source>
        <strain evidence="2">CBS 6242</strain>
    </source>
</reference>
<evidence type="ECO:0000256" key="1">
    <source>
        <dbReference type="SAM" id="MobiDB-lite"/>
    </source>
</evidence>
<dbReference type="EMBL" id="JABELV010000515">
    <property type="protein sequence ID" value="KAG7527170.1"/>
    <property type="molecule type" value="Genomic_DNA"/>
</dbReference>
<name>A0A8K0NMB4_9TREE</name>
<gene>
    <name evidence="2" type="ORF">FFLO_07202</name>
</gene>
<proteinExistence type="predicted"/>
<comment type="caution">
    <text evidence="2">The sequence shown here is derived from an EMBL/GenBank/DDBJ whole genome shotgun (WGS) entry which is preliminary data.</text>
</comment>
<keyword evidence="3" id="KW-1185">Reference proteome</keyword>
<dbReference type="Proteomes" id="UP000812966">
    <property type="component" value="Unassembled WGS sequence"/>
</dbReference>
<sequence>MPATPKTTKNHGDKPYSPSTPRGTSKLEQDRARGFVYPKTKSTGEKEQVKTKELARTAFLADSISIPSLKKLWKEGNVAGFDGLMAQYRGGWKWCCLNCFGHEDRFHLSAENSVPGYVEDGVKGWYNVMEFEGIFFCRHPLPDAGKSSGQGSSCFPCRGTNIKCAPLPSTFMTVFDPAYGIRTRYQAACEVLTIPNVPNPVAIAVADEFQRIMKLMVLPLLSNKTDCLVETRCYPAWLAVKDQYRKRYFLSWCRKHPYVANENGTVTIPDRDAWDEDKSYRDFLFEGHGEDVGEPPVAADGPVGEEYDADVLRTPTPSPPPSPTPTPAAGKKKKKKVVAASEGDE</sequence>
<organism evidence="2 3">
    <name type="scientific">Filobasidium floriforme</name>
    <dbReference type="NCBI Taxonomy" id="5210"/>
    <lineage>
        <taxon>Eukaryota</taxon>
        <taxon>Fungi</taxon>
        <taxon>Dikarya</taxon>
        <taxon>Basidiomycota</taxon>
        <taxon>Agaricomycotina</taxon>
        <taxon>Tremellomycetes</taxon>
        <taxon>Filobasidiales</taxon>
        <taxon>Filobasidiaceae</taxon>
        <taxon>Filobasidium</taxon>
    </lineage>
</organism>
<feature type="region of interest" description="Disordered" evidence="1">
    <location>
        <begin position="1"/>
        <end position="44"/>
    </location>
</feature>
<protein>
    <submittedName>
        <fullName evidence="2">Uncharacterized protein</fullName>
    </submittedName>
</protein>
<evidence type="ECO:0000313" key="3">
    <source>
        <dbReference type="Proteomes" id="UP000812966"/>
    </source>
</evidence>